<dbReference type="Proteomes" id="UP000694888">
    <property type="component" value="Unplaced"/>
</dbReference>
<feature type="transmembrane region" description="Helical" evidence="4">
    <location>
        <begin position="26"/>
        <end position="46"/>
    </location>
</feature>
<feature type="transmembrane region" description="Helical" evidence="4">
    <location>
        <begin position="524"/>
        <end position="543"/>
    </location>
</feature>
<keyword evidence="4" id="KW-0472">Membrane</keyword>
<name>A0ABM0JHZ4_APLCA</name>
<dbReference type="Gene3D" id="3.30.420.150">
    <property type="entry name" value="Exopolyphosphatase. Domain 2"/>
    <property type="match status" value="1"/>
</dbReference>
<dbReference type="GeneID" id="101848734"/>
<evidence type="ECO:0000313" key="6">
    <source>
        <dbReference type="RefSeq" id="XP_005094066.1"/>
    </source>
</evidence>
<protein>
    <submittedName>
        <fullName evidence="6">Ectonucleoside triphosphate diphosphohydrolase 7</fullName>
    </submittedName>
</protein>
<dbReference type="InterPro" id="IPR000407">
    <property type="entry name" value="GDA1_CD39_NTPase"/>
</dbReference>
<dbReference type="Pfam" id="PF01150">
    <property type="entry name" value="GDA1_CD39"/>
    <property type="match status" value="1"/>
</dbReference>
<keyword evidence="2 3" id="KW-0378">Hydrolase</keyword>
<dbReference type="Gene3D" id="3.30.420.40">
    <property type="match status" value="1"/>
</dbReference>
<evidence type="ECO:0000256" key="2">
    <source>
        <dbReference type="ARBA" id="ARBA00022801"/>
    </source>
</evidence>
<keyword evidence="4" id="KW-0812">Transmembrane</keyword>
<proteinExistence type="inferred from homology"/>
<sequence>MESLKMARIYLNCPGISPQGSSIYTFWRIVFVIAALVIGLLFLLPITGMFKLSGARNIEEKEGLQYAIVIDCGSSGSRVYVYFWPQHSGNPSDLLSIQQLHDSSGKLVEKKVSPGLSSFEDNPDAASDHIKDLLLFAQQYIPSKKYSETFLYVMATAGMRMLPEKKQNAILTDLRTDIKKDFNFIALENHFEVISGKQEGVFAWIAINYALNRFSHTVSHDSSEHRKRKTVGMMDMGGGSVQIAYEVSGEASEGIPPFSLSKFNLGCQDSDEEHAYKVYVTTFLGFGANSALDRYKSMLVEKSVADGHSAGTESQPITDVCLPLGMTLKTTDDAGVGHVFSGGGDFTQCKAAVEPLINKTVPCSKAPCSVNGVYQPVIDPAMEFYGFSEFWYSMEDVFSMGGHYNYDTFNAKAKEFCGTNWDTLETWYKKDNYPKADDHRFRFQCFKSAWMVEMLHKGFSFPSSYNKLTSAQLVNGRDVGWTLGALIYKTRYLPLRNVERQKDLQQSQALSTWQRMAHLPDLQFLLFVCVLVVITAIVVYMKWLRCCPRKSDLQRVPSMSYFMTDPNQMEQGIDYVKGQGFVL</sequence>
<comment type="similarity">
    <text evidence="1 3">Belongs to the GDA1/CD39 NTPase family.</text>
</comment>
<evidence type="ECO:0000256" key="3">
    <source>
        <dbReference type="RuleBase" id="RU003833"/>
    </source>
</evidence>
<organism evidence="5 6">
    <name type="scientific">Aplysia californica</name>
    <name type="common">California sea hare</name>
    <dbReference type="NCBI Taxonomy" id="6500"/>
    <lineage>
        <taxon>Eukaryota</taxon>
        <taxon>Metazoa</taxon>
        <taxon>Spiralia</taxon>
        <taxon>Lophotrochozoa</taxon>
        <taxon>Mollusca</taxon>
        <taxon>Gastropoda</taxon>
        <taxon>Heterobranchia</taxon>
        <taxon>Euthyneura</taxon>
        <taxon>Tectipleura</taxon>
        <taxon>Aplysiida</taxon>
        <taxon>Aplysioidea</taxon>
        <taxon>Aplysiidae</taxon>
        <taxon>Aplysia</taxon>
    </lineage>
</organism>
<evidence type="ECO:0000256" key="4">
    <source>
        <dbReference type="SAM" id="Phobius"/>
    </source>
</evidence>
<dbReference type="CDD" id="cd24045">
    <property type="entry name" value="ASKHA_NBD_NTPDase4-like"/>
    <property type="match status" value="1"/>
</dbReference>
<dbReference type="PROSITE" id="PS01238">
    <property type="entry name" value="GDA1_CD39_NTPASE"/>
    <property type="match status" value="1"/>
</dbReference>
<evidence type="ECO:0000256" key="1">
    <source>
        <dbReference type="ARBA" id="ARBA00009283"/>
    </source>
</evidence>
<reference evidence="6" key="1">
    <citation type="submission" date="2025-08" db="UniProtKB">
        <authorList>
            <consortium name="RefSeq"/>
        </authorList>
    </citation>
    <scope>IDENTIFICATION</scope>
</reference>
<keyword evidence="4" id="KW-1133">Transmembrane helix</keyword>
<dbReference type="PANTHER" id="PTHR11782">
    <property type="entry name" value="ADENOSINE/GUANOSINE DIPHOSPHATASE"/>
    <property type="match status" value="1"/>
</dbReference>
<dbReference type="PANTHER" id="PTHR11782:SF121">
    <property type="entry name" value="NUCLEOSIDE-DIPHOSPHATASE MIG-23"/>
    <property type="match status" value="1"/>
</dbReference>
<gene>
    <name evidence="6" type="primary">LOC101848734</name>
</gene>
<dbReference type="RefSeq" id="XP_005094066.1">
    <property type="nucleotide sequence ID" value="XM_005094009.3"/>
</dbReference>
<accession>A0ABM0JHZ4</accession>
<evidence type="ECO:0000313" key="5">
    <source>
        <dbReference type="Proteomes" id="UP000694888"/>
    </source>
</evidence>
<keyword evidence="5" id="KW-1185">Reference proteome</keyword>